<feature type="compositionally biased region" description="Low complexity" evidence="3">
    <location>
        <begin position="304"/>
        <end position="321"/>
    </location>
</feature>
<dbReference type="AlphaFoldDB" id="A0A4P9XBC1"/>
<comment type="subunit">
    <text evidence="2">Homodimer.</text>
</comment>
<keyword evidence="2" id="KW-0779">Telomere</keyword>
<evidence type="ECO:0000256" key="1">
    <source>
        <dbReference type="ARBA" id="ARBA00023242"/>
    </source>
</evidence>
<evidence type="ECO:0000256" key="3">
    <source>
        <dbReference type="SAM" id="MobiDB-lite"/>
    </source>
</evidence>
<dbReference type="GO" id="GO:0070187">
    <property type="term" value="C:shelterin complex"/>
    <property type="evidence" value="ECO:0007669"/>
    <property type="project" value="TreeGrafter"/>
</dbReference>
<dbReference type="InterPro" id="IPR039595">
    <property type="entry name" value="TE2IP/Rap1"/>
</dbReference>
<organism evidence="4 5">
    <name type="scientific">Caulochytrium protostelioides</name>
    <dbReference type="NCBI Taxonomy" id="1555241"/>
    <lineage>
        <taxon>Eukaryota</taxon>
        <taxon>Fungi</taxon>
        <taxon>Fungi incertae sedis</taxon>
        <taxon>Chytridiomycota</taxon>
        <taxon>Chytridiomycota incertae sedis</taxon>
        <taxon>Chytridiomycetes</taxon>
        <taxon>Caulochytriales</taxon>
        <taxon>Caulochytriaceae</taxon>
        <taxon>Caulochytrium</taxon>
    </lineage>
</organism>
<evidence type="ECO:0000256" key="2">
    <source>
        <dbReference type="RuleBase" id="RU367107"/>
    </source>
</evidence>
<keyword evidence="5" id="KW-1185">Reference proteome</keyword>
<reference evidence="5" key="1">
    <citation type="journal article" date="2018" name="Nat. Microbiol.">
        <title>Leveraging single-cell genomics to expand the fungal tree of life.</title>
        <authorList>
            <person name="Ahrendt S.R."/>
            <person name="Quandt C.A."/>
            <person name="Ciobanu D."/>
            <person name="Clum A."/>
            <person name="Salamov A."/>
            <person name="Andreopoulos B."/>
            <person name="Cheng J.F."/>
            <person name="Woyke T."/>
            <person name="Pelin A."/>
            <person name="Henrissat B."/>
            <person name="Reynolds N.K."/>
            <person name="Benny G.L."/>
            <person name="Smith M.E."/>
            <person name="James T.Y."/>
            <person name="Grigoriev I.V."/>
        </authorList>
    </citation>
    <scope>NUCLEOTIDE SEQUENCE [LARGE SCALE GENOMIC DNA]</scope>
    <source>
        <strain evidence="5">ATCC 52028</strain>
    </source>
</reference>
<dbReference type="GO" id="GO:0031848">
    <property type="term" value="P:protection from non-homologous end joining at telomere"/>
    <property type="evidence" value="ECO:0007669"/>
    <property type="project" value="TreeGrafter"/>
</dbReference>
<dbReference type="PANTHER" id="PTHR16466">
    <property type="entry name" value="TELOMERE REPEAT-BINDING FACTOR 2-INTERACTING PROTEIN 1"/>
    <property type="match status" value="1"/>
</dbReference>
<feature type="compositionally biased region" description="Low complexity" evidence="3">
    <location>
        <begin position="241"/>
        <end position="257"/>
    </location>
</feature>
<sequence length="503" mass="52598">MASVRGTSRLVRRFRRFLVAPARGLAGDAMTAPVVLKKRPLPASFDGARPLPPPTTNQRAIFTTAFGEPIPFWIAAGGHYGPVRFLIESFGGRVTPRTDLALLRLTTPPLVGTRAGLIDTRFIYDCIERGRYLDPGPYELVPGGRRPPAGTAHAPRVPSGAPSAAHDAPRPSLTFTPEDRALLTAALRRLDDRTRREERIYVAWAHRYPRHTWQAWQAYALRHILPSLGPASSVRPRDPDPVTAPATATATSAAAAAASSPPDRVLAWLQTLDHASTMVRRRPPSRGPAASPVDVLERPAAGASQLLPPAPAPAAQTAAPAARRRSPVIGDAVGAAFVTLTADRGAHRLVELTQTLAGDIAALETTVTTESASAAFQDRLAAAAAASASASAAAAAPAAAAAVARVDAQPDAETEATSFPSVSRPPSPSPRGGGAGPDRAAVGPSHPRGASRRDDIIVSASKSDATAGETKDATKNATPAKDVDTSETGWGIFHPFADLFEVD</sequence>
<dbReference type="EMBL" id="ML014144">
    <property type="protein sequence ID" value="RKP02391.1"/>
    <property type="molecule type" value="Genomic_DNA"/>
</dbReference>
<gene>
    <name evidence="4" type="ORF">CXG81DRAFT_17919</name>
</gene>
<dbReference type="Proteomes" id="UP000274922">
    <property type="component" value="Unassembled WGS sequence"/>
</dbReference>
<dbReference type="Gene3D" id="1.10.10.60">
    <property type="entry name" value="Homeodomain-like"/>
    <property type="match status" value="1"/>
</dbReference>
<name>A0A4P9XBC1_9FUNG</name>
<evidence type="ECO:0000313" key="5">
    <source>
        <dbReference type="Proteomes" id="UP000274922"/>
    </source>
</evidence>
<proteinExistence type="inferred from homology"/>
<feature type="region of interest" description="Disordered" evidence="3">
    <location>
        <begin position="232"/>
        <end position="257"/>
    </location>
</feature>
<comment type="function">
    <text evidence="2">Involved in the regulation of telomere length, clustering and has a specific role in telomere position effect (TPE).</text>
</comment>
<dbReference type="PANTHER" id="PTHR16466:SF6">
    <property type="entry name" value="TELOMERIC REPEAT-BINDING FACTOR 2-INTERACTING PROTEIN 1"/>
    <property type="match status" value="1"/>
</dbReference>
<dbReference type="GO" id="GO:0042162">
    <property type="term" value="F:telomeric DNA binding"/>
    <property type="evidence" value="ECO:0007669"/>
    <property type="project" value="TreeGrafter"/>
</dbReference>
<protein>
    <recommendedName>
        <fullName evidence="2">DNA-binding protein RAP1</fullName>
    </recommendedName>
</protein>
<accession>A0A4P9XBC1</accession>
<dbReference type="STRING" id="1555241.A0A4P9XBC1"/>
<dbReference type="GO" id="GO:0010833">
    <property type="term" value="P:telomere maintenance via telomere lengthening"/>
    <property type="evidence" value="ECO:0007669"/>
    <property type="project" value="UniProtKB-UniRule"/>
</dbReference>
<keyword evidence="1 2" id="KW-0539">Nucleus</keyword>
<feature type="region of interest" description="Disordered" evidence="3">
    <location>
        <begin position="407"/>
        <end position="489"/>
    </location>
</feature>
<feature type="region of interest" description="Disordered" evidence="3">
    <location>
        <begin position="304"/>
        <end position="325"/>
    </location>
</feature>
<comment type="similarity">
    <text evidence="2">Belongs to the RAP1 family.</text>
</comment>
<evidence type="ECO:0000313" key="4">
    <source>
        <dbReference type="EMBL" id="RKP02391.1"/>
    </source>
</evidence>
<feature type="region of interest" description="Disordered" evidence="3">
    <location>
        <begin position="138"/>
        <end position="175"/>
    </location>
</feature>
<keyword evidence="2" id="KW-0158">Chromosome</keyword>
<comment type="subcellular location">
    <subcellularLocation>
        <location evidence="2">Nucleus</location>
    </subcellularLocation>
    <subcellularLocation>
        <location evidence="2">Chromosome</location>
        <location evidence="2">Telomere</location>
    </subcellularLocation>
</comment>